<dbReference type="AlphaFoldDB" id="A0A2P5EYU3"/>
<dbReference type="Pfam" id="PF04450">
    <property type="entry name" value="BSP"/>
    <property type="match status" value="1"/>
</dbReference>
<dbReference type="OrthoDB" id="1924946at2759"/>
<reference evidence="2" key="1">
    <citation type="submission" date="2016-06" db="EMBL/GenBank/DDBJ databases">
        <title>Parallel loss of symbiosis genes in relatives of nitrogen-fixing non-legume Parasponia.</title>
        <authorList>
            <person name="Van Velzen R."/>
            <person name="Holmer R."/>
            <person name="Bu F."/>
            <person name="Rutten L."/>
            <person name="Van Zeijl A."/>
            <person name="Liu W."/>
            <person name="Santuari L."/>
            <person name="Cao Q."/>
            <person name="Sharma T."/>
            <person name="Shen D."/>
            <person name="Roswanjaya Y."/>
            <person name="Wardhani T."/>
            <person name="Kalhor M.S."/>
            <person name="Jansen J."/>
            <person name="Van den Hoogen J."/>
            <person name="Gungor B."/>
            <person name="Hartog M."/>
            <person name="Hontelez J."/>
            <person name="Verver J."/>
            <person name="Yang W.-C."/>
            <person name="Schijlen E."/>
            <person name="Repin R."/>
            <person name="Schilthuizen M."/>
            <person name="Schranz E."/>
            <person name="Heidstra R."/>
            <person name="Miyata K."/>
            <person name="Fedorova E."/>
            <person name="Kohlen W."/>
            <person name="Bisseling T."/>
            <person name="Smit S."/>
            <person name="Geurts R."/>
        </authorList>
    </citation>
    <scope>NUCLEOTIDE SEQUENCE [LARGE SCALE GENOMIC DNA]</scope>
    <source>
        <strain evidence="2">cv. RG33-2</strain>
    </source>
</reference>
<evidence type="ECO:0000313" key="2">
    <source>
        <dbReference type="Proteomes" id="UP000237000"/>
    </source>
</evidence>
<dbReference type="STRING" id="63057.A0A2P5EYU3"/>
<dbReference type="PANTHER" id="PTHR33321:SF3">
    <property type="entry name" value="OS05G0582000 PROTEIN"/>
    <property type="match status" value="1"/>
</dbReference>
<proteinExistence type="predicted"/>
<accession>A0A2P5EYU3</accession>
<dbReference type="InterPro" id="IPR007541">
    <property type="entry name" value="Uncharacterised_BSP"/>
</dbReference>
<name>A0A2P5EYU3_TREOI</name>
<protein>
    <submittedName>
        <fullName evidence="1">Basic secretory protein</fullName>
    </submittedName>
</protein>
<dbReference type="Proteomes" id="UP000237000">
    <property type="component" value="Unassembled WGS sequence"/>
</dbReference>
<sequence length="295" mass="32634">MEDQRSLFQPLISTAAYPENDVVHHGREPKVHNNITINSSSNGIVSRLLFLLSIGILSIWANYESSKGFEITIVNAAPHSLAGQRFALFYVSNDRATRIVLNATNFVENLLYDAVDQQPNTKPVSHVTLRLAGENFTGEVSVRSSGDGEESHHFIIDISPRVVMLRSKKADVDHAMESAVLRGMARVWLWDGESRAPPELLSGVVEYVAMAAGFGRESSLGPGGAAELSDKCGDGGGGRVWYEDKDPRVVARFLDYYEKREKGFIRRLNGAMKDRWHERTVDDALGKPAVQYLCG</sequence>
<gene>
    <name evidence="1" type="ORF">TorRG33x02_135570</name>
</gene>
<keyword evidence="2" id="KW-1185">Reference proteome</keyword>
<dbReference type="InParanoid" id="A0A2P5EYU3"/>
<comment type="caution">
    <text evidence="1">The sequence shown here is derived from an EMBL/GenBank/DDBJ whole genome shotgun (WGS) entry which is preliminary data.</text>
</comment>
<organism evidence="1 2">
    <name type="scientific">Trema orientale</name>
    <name type="common">Charcoal tree</name>
    <name type="synonym">Celtis orientalis</name>
    <dbReference type="NCBI Taxonomy" id="63057"/>
    <lineage>
        <taxon>Eukaryota</taxon>
        <taxon>Viridiplantae</taxon>
        <taxon>Streptophyta</taxon>
        <taxon>Embryophyta</taxon>
        <taxon>Tracheophyta</taxon>
        <taxon>Spermatophyta</taxon>
        <taxon>Magnoliopsida</taxon>
        <taxon>eudicotyledons</taxon>
        <taxon>Gunneridae</taxon>
        <taxon>Pentapetalae</taxon>
        <taxon>rosids</taxon>
        <taxon>fabids</taxon>
        <taxon>Rosales</taxon>
        <taxon>Cannabaceae</taxon>
        <taxon>Trema</taxon>
    </lineage>
</organism>
<dbReference type="EMBL" id="JXTC01000081">
    <property type="protein sequence ID" value="PON90700.1"/>
    <property type="molecule type" value="Genomic_DNA"/>
</dbReference>
<dbReference type="PANTHER" id="PTHR33321">
    <property type="match status" value="1"/>
</dbReference>
<evidence type="ECO:0000313" key="1">
    <source>
        <dbReference type="EMBL" id="PON90700.1"/>
    </source>
</evidence>
<dbReference type="FunCoup" id="A0A2P5EYU3">
    <property type="interactions" value="176"/>
</dbReference>